<dbReference type="PANTHER" id="PTHR34849:SF3">
    <property type="entry name" value="SSR2962 PROTEIN"/>
    <property type="match status" value="1"/>
</dbReference>
<dbReference type="EMBL" id="JBELQC010000001">
    <property type="protein sequence ID" value="MFL9841643.1"/>
    <property type="molecule type" value="Genomic_DNA"/>
</dbReference>
<evidence type="ECO:0000313" key="1">
    <source>
        <dbReference type="EMBL" id="MFL9841643.1"/>
    </source>
</evidence>
<name>A0ABW8YNG0_9SPHN</name>
<reference evidence="1 2" key="1">
    <citation type="submission" date="2024-06" db="EMBL/GenBank/DDBJ databases">
        <authorList>
            <person name="Kaempfer P."/>
            <person name="Viver T."/>
        </authorList>
    </citation>
    <scope>NUCLEOTIDE SEQUENCE [LARGE SCALE GENOMIC DNA]</scope>
    <source>
        <strain evidence="1 2">ST-64</strain>
    </source>
</reference>
<evidence type="ECO:0000313" key="2">
    <source>
        <dbReference type="Proteomes" id="UP001629244"/>
    </source>
</evidence>
<dbReference type="RefSeq" id="WP_408078535.1">
    <property type="nucleotide sequence ID" value="NZ_JBELQC010000001.1"/>
</dbReference>
<dbReference type="Pfam" id="PF04255">
    <property type="entry name" value="DUF433"/>
    <property type="match status" value="1"/>
</dbReference>
<dbReference type="InterPro" id="IPR009057">
    <property type="entry name" value="Homeodomain-like_sf"/>
</dbReference>
<dbReference type="PANTHER" id="PTHR34849">
    <property type="entry name" value="SSL5025 PROTEIN"/>
    <property type="match status" value="1"/>
</dbReference>
<dbReference type="Gene3D" id="1.10.10.10">
    <property type="entry name" value="Winged helix-like DNA-binding domain superfamily/Winged helix DNA-binding domain"/>
    <property type="match status" value="1"/>
</dbReference>
<dbReference type="Proteomes" id="UP001629244">
    <property type="component" value="Unassembled WGS sequence"/>
</dbReference>
<sequence>MTLAGFPRISVDPLVCGGRPVVTGTRVRVKDVLEMLAGGATPAEIAADFPYLCEDDVRAVLAYAAA</sequence>
<organism evidence="1 2">
    <name type="scientific">Sphingomonas plantiphila</name>
    <dbReference type="NCBI Taxonomy" id="3163295"/>
    <lineage>
        <taxon>Bacteria</taxon>
        <taxon>Pseudomonadati</taxon>
        <taxon>Pseudomonadota</taxon>
        <taxon>Alphaproteobacteria</taxon>
        <taxon>Sphingomonadales</taxon>
        <taxon>Sphingomonadaceae</taxon>
        <taxon>Sphingomonas</taxon>
    </lineage>
</organism>
<dbReference type="SUPFAM" id="SSF46689">
    <property type="entry name" value="Homeodomain-like"/>
    <property type="match status" value="1"/>
</dbReference>
<dbReference type="InterPro" id="IPR007367">
    <property type="entry name" value="DUF433"/>
</dbReference>
<proteinExistence type="predicted"/>
<dbReference type="InterPro" id="IPR036388">
    <property type="entry name" value="WH-like_DNA-bd_sf"/>
</dbReference>
<gene>
    <name evidence="1" type="ORF">ABS767_11770</name>
</gene>
<protein>
    <submittedName>
        <fullName evidence="1">DUF433 domain-containing protein</fullName>
    </submittedName>
</protein>
<keyword evidence="2" id="KW-1185">Reference proteome</keyword>
<accession>A0ABW8YNG0</accession>
<comment type="caution">
    <text evidence="1">The sequence shown here is derived from an EMBL/GenBank/DDBJ whole genome shotgun (WGS) entry which is preliminary data.</text>
</comment>